<evidence type="ECO:0000313" key="1">
    <source>
        <dbReference type="EMBL" id="ODA32047.1"/>
    </source>
</evidence>
<name>A0A1C3EFL7_9PLAN</name>
<protein>
    <submittedName>
        <fullName evidence="1">Uncharacterized protein</fullName>
    </submittedName>
</protein>
<dbReference type="Proteomes" id="UP000094828">
    <property type="component" value="Unassembled WGS sequence"/>
</dbReference>
<dbReference type="STRING" id="1841610.A6X21_21250"/>
<evidence type="ECO:0000313" key="2">
    <source>
        <dbReference type="Proteomes" id="UP000094828"/>
    </source>
</evidence>
<proteinExistence type="predicted"/>
<reference evidence="1 2" key="1">
    <citation type="submission" date="2016-05" db="EMBL/GenBank/DDBJ databases">
        <title>Genomic and physiological characterization of Planctopirus sp. isolated from fresh water lake.</title>
        <authorList>
            <person name="Subhash Y."/>
            <person name="Ramana C."/>
        </authorList>
    </citation>
    <scope>NUCLEOTIDE SEQUENCE [LARGE SCALE GENOMIC DNA]</scope>
    <source>
        <strain evidence="1 2">JC280</strain>
    </source>
</reference>
<gene>
    <name evidence="1" type="ORF">A6X21_21250</name>
</gene>
<keyword evidence="2" id="KW-1185">Reference proteome</keyword>
<sequence length="70" mass="7719">MINKQHYISEQIYRIGQPWLPGVIALSAASSEFSYFVSVATMSGRNMGFGLDPGGQVEQCRVAEGVRRLL</sequence>
<dbReference type="EMBL" id="LYDR01000071">
    <property type="protein sequence ID" value="ODA32047.1"/>
    <property type="molecule type" value="Genomic_DNA"/>
</dbReference>
<organism evidence="1 2">
    <name type="scientific">Planctopirus hydrillae</name>
    <dbReference type="NCBI Taxonomy" id="1841610"/>
    <lineage>
        <taxon>Bacteria</taxon>
        <taxon>Pseudomonadati</taxon>
        <taxon>Planctomycetota</taxon>
        <taxon>Planctomycetia</taxon>
        <taxon>Planctomycetales</taxon>
        <taxon>Planctomycetaceae</taxon>
        <taxon>Planctopirus</taxon>
    </lineage>
</organism>
<dbReference type="AlphaFoldDB" id="A0A1C3EFL7"/>
<comment type="caution">
    <text evidence="1">The sequence shown here is derived from an EMBL/GenBank/DDBJ whole genome shotgun (WGS) entry which is preliminary data.</text>
</comment>
<accession>A0A1C3EFL7</accession>